<proteinExistence type="predicted"/>
<keyword evidence="3" id="KW-0611">Plant defense</keyword>
<dbReference type="Pfam" id="PF18052">
    <property type="entry name" value="Rx_N"/>
    <property type="match status" value="1"/>
</dbReference>
<reference evidence="5 6" key="1">
    <citation type="submission" date="2013-09" db="EMBL/GenBank/DDBJ databases">
        <title>Corchorus capsularis genome sequencing.</title>
        <authorList>
            <person name="Alam M."/>
            <person name="Haque M.S."/>
            <person name="Islam M.S."/>
            <person name="Emdad E.M."/>
            <person name="Islam M.M."/>
            <person name="Ahmed B."/>
            <person name="Halim A."/>
            <person name="Hossen Q.M.M."/>
            <person name="Hossain M.Z."/>
            <person name="Ahmed R."/>
            <person name="Khan M.M."/>
            <person name="Islam R."/>
            <person name="Rashid M.M."/>
            <person name="Khan S.A."/>
            <person name="Rahman M.S."/>
            <person name="Alam M."/>
        </authorList>
    </citation>
    <scope>NUCLEOTIDE SEQUENCE [LARGE SCALE GENOMIC DNA]</scope>
    <source>
        <strain evidence="6">cv. CVL-1</strain>
        <tissue evidence="5">Whole seedling</tissue>
    </source>
</reference>
<dbReference type="AlphaFoldDB" id="A0A1R3ID24"/>
<evidence type="ECO:0000313" key="5">
    <source>
        <dbReference type="EMBL" id="OMO80502.1"/>
    </source>
</evidence>
<feature type="domain" description="Disease resistance N-terminal" evidence="4">
    <location>
        <begin position="6"/>
        <end position="90"/>
    </location>
</feature>
<sequence length="96" mass="11050">MADAIIEVVAGTLIDALKDHSGRVLEFRSQFNELKTQLDLMKSFLADANKVKRKEETVKTTLSMIRDLTYDAEDILTDCLIRAEYQEQEMDFTGFR</sequence>
<name>A0A1R3ID24_COCAP</name>
<dbReference type="Gramene" id="OMO80502">
    <property type="protein sequence ID" value="OMO80502"/>
    <property type="gene ID" value="CCACVL1_12932"/>
</dbReference>
<evidence type="ECO:0000256" key="3">
    <source>
        <dbReference type="ARBA" id="ARBA00022821"/>
    </source>
</evidence>
<evidence type="ECO:0000256" key="2">
    <source>
        <dbReference type="ARBA" id="ARBA00022741"/>
    </source>
</evidence>
<dbReference type="OrthoDB" id="1719249at2759"/>
<evidence type="ECO:0000259" key="4">
    <source>
        <dbReference type="Pfam" id="PF18052"/>
    </source>
</evidence>
<comment type="caution">
    <text evidence="5">The sequence shown here is derived from an EMBL/GenBank/DDBJ whole genome shotgun (WGS) entry which is preliminary data.</text>
</comment>
<evidence type="ECO:0000313" key="6">
    <source>
        <dbReference type="Proteomes" id="UP000188268"/>
    </source>
</evidence>
<gene>
    <name evidence="5" type="ORF">CCACVL1_12932</name>
</gene>
<keyword evidence="2" id="KW-0547">Nucleotide-binding</keyword>
<organism evidence="5 6">
    <name type="scientific">Corchorus capsularis</name>
    <name type="common">Jute</name>
    <dbReference type="NCBI Taxonomy" id="210143"/>
    <lineage>
        <taxon>Eukaryota</taxon>
        <taxon>Viridiplantae</taxon>
        <taxon>Streptophyta</taxon>
        <taxon>Embryophyta</taxon>
        <taxon>Tracheophyta</taxon>
        <taxon>Spermatophyta</taxon>
        <taxon>Magnoliopsida</taxon>
        <taxon>eudicotyledons</taxon>
        <taxon>Gunneridae</taxon>
        <taxon>Pentapetalae</taxon>
        <taxon>rosids</taxon>
        <taxon>malvids</taxon>
        <taxon>Malvales</taxon>
        <taxon>Malvaceae</taxon>
        <taxon>Grewioideae</taxon>
        <taxon>Apeibeae</taxon>
        <taxon>Corchorus</taxon>
    </lineage>
</organism>
<dbReference type="GO" id="GO:0000166">
    <property type="term" value="F:nucleotide binding"/>
    <property type="evidence" value="ECO:0007669"/>
    <property type="project" value="UniProtKB-KW"/>
</dbReference>
<dbReference type="Gene3D" id="1.20.5.4130">
    <property type="match status" value="1"/>
</dbReference>
<protein>
    <submittedName>
        <fullName evidence="5">Nbs-lrr resistance protein</fullName>
    </submittedName>
</protein>
<dbReference type="InterPro" id="IPR041118">
    <property type="entry name" value="Rx_N"/>
</dbReference>
<evidence type="ECO:0000256" key="1">
    <source>
        <dbReference type="ARBA" id="ARBA00022737"/>
    </source>
</evidence>
<dbReference type="GO" id="GO:0006952">
    <property type="term" value="P:defense response"/>
    <property type="evidence" value="ECO:0007669"/>
    <property type="project" value="UniProtKB-KW"/>
</dbReference>
<accession>A0A1R3ID24</accession>
<dbReference type="STRING" id="210143.A0A1R3ID24"/>
<keyword evidence="6" id="KW-1185">Reference proteome</keyword>
<dbReference type="Proteomes" id="UP000188268">
    <property type="component" value="Unassembled WGS sequence"/>
</dbReference>
<dbReference type="OMA" id="CLIRAEY"/>
<keyword evidence="1" id="KW-0677">Repeat</keyword>
<dbReference type="EMBL" id="AWWV01010296">
    <property type="protein sequence ID" value="OMO80502.1"/>
    <property type="molecule type" value="Genomic_DNA"/>
</dbReference>